<keyword evidence="11" id="KW-1185">Reference proteome</keyword>
<dbReference type="RefSeq" id="WP_069006475.1">
    <property type="nucleotide sequence ID" value="NZ_LVJW01000007.1"/>
</dbReference>
<accession>A0A1E2UHS6</accession>
<evidence type="ECO:0000313" key="10">
    <source>
        <dbReference type="EMBL" id="ODB91912.1"/>
    </source>
</evidence>
<feature type="signal peptide" evidence="9">
    <location>
        <begin position="1"/>
        <end position="17"/>
    </location>
</feature>
<evidence type="ECO:0000256" key="4">
    <source>
        <dbReference type="ARBA" id="ARBA00023136"/>
    </source>
</evidence>
<dbReference type="GO" id="GO:0044781">
    <property type="term" value="P:bacterial-type flagellum organization"/>
    <property type="evidence" value="ECO:0007669"/>
    <property type="project" value="UniProtKB-UniRule"/>
</dbReference>
<dbReference type="Proteomes" id="UP000094849">
    <property type="component" value="Unassembled WGS sequence"/>
</dbReference>
<dbReference type="InterPro" id="IPR022781">
    <property type="entry name" value="Flagellar_biosynth_FliO"/>
</dbReference>
<keyword evidence="1 7" id="KW-1003">Cell membrane</keyword>
<keyword evidence="10" id="KW-0969">Cilium</keyword>
<evidence type="ECO:0000256" key="1">
    <source>
        <dbReference type="ARBA" id="ARBA00022475"/>
    </source>
</evidence>
<protein>
    <recommendedName>
        <fullName evidence="7">Flagellar protein</fullName>
    </recommendedName>
</protein>
<evidence type="ECO:0000256" key="6">
    <source>
        <dbReference type="ARBA" id="ARBA00037937"/>
    </source>
</evidence>
<evidence type="ECO:0000256" key="7">
    <source>
        <dbReference type="RuleBase" id="RU362064"/>
    </source>
</evidence>
<keyword evidence="4 7" id="KW-0472">Membrane</keyword>
<feature type="transmembrane region" description="Helical" evidence="7">
    <location>
        <begin position="41"/>
        <end position="58"/>
    </location>
</feature>
<dbReference type="OrthoDB" id="5741235at2"/>
<evidence type="ECO:0000313" key="11">
    <source>
        <dbReference type="Proteomes" id="UP000094849"/>
    </source>
</evidence>
<comment type="similarity">
    <text evidence="6 7">Belongs to the FliO/MopB family.</text>
</comment>
<keyword evidence="3 7" id="KW-1133">Transmembrane helix</keyword>
<evidence type="ECO:0000256" key="3">
    <source>
        <dbReference type="ARBA" id="ARBA00022989"/>
    </source>
</evidence>
<dbReference type="PANTHER" id="PTHR38766:SF1">
    <property type="entry name" value="FLAGELLAR PROTEIN FLIO"/>
    <property type="match status" value="1"/>
</dbReference>
<dbReference type="STRING" id="1818881.A3196_20060"/>
<organism evidence="10 11">
    <name type="scientific">Candidatus Thiodiazotropha endoloripes</name>
    <dbReference type="NCBI Taxonomy" id="1818881"/>
    <lineage>
        <taxon>Bacteria</taxon>
        <taxon>Pseudomonadati</taxon>
        <taxon>Pseudomonadota</taxon>
        <taxon>Gammaproteobacteria</taxon>
        <taxon>Chromatiales</taxon>
        <taxon>Sedimenticolaceae</taxon>
        <taxon>Candidatus Thiodiazotropha</taxon>
    </lineage>
</organism>
<feature type="region of interest" description="Disordered" evidence="8">
    <location>
        <begin position="119"/>
        <end position="140"/>
    </location>
</feature>
<keyword evidence="9" id="KW-0732">Signal</keyword>
<evidence type="ECO:0000256" key="2">
    <source>
        <dbReference type="ARBA" id="ARBA00022692"/>
    </source>
</evidence>
<evidence type="ECO:0000256" key="8">
    <source>
        <dbReference type="SAM" id="MobiDB-lite"/>
    </source>
</evidence>
<evidence type="ECO:0000256" key="5">
    <source>
        <dbReference type="ARBA" id="ARBA00023143"/>
    </source>
</evidence>
<gene>
    <name evidence="10" type="ORF">A3196_20060</name>
</gene>
<dbReference type="EMBL" id="LVJZ01000009">
    <property type="protein sequence ID" value="ODB91912.1"/>
    <property type="molecule type" value="Genomic_DNA"/>
</dbReference>
<keyword evidence="10" id="KW-0966">Cell projection</keyword>
<dbReference type="GO" id="GO:0009425">
    <property type="term" value="C:bacterial-type flagellum basal body"/>
    <property type="evidence" value="ECO:0007669"/>
    <property type="project" value="UniProtKB-SubCell"/>
</dbReference>
<comment type="caution">
    <text evidence="10">The sequence shown here is derived from an EMBL/GenBank/DDBJ whole genome shotgun (WGS) entry which is preliminary data.</text>
</comment>
<feature type="chain" id="PRO_5009118862" description="Flagellar protein" evidence="9">
    <location>
        <begin position="18"/>
        <end position="140"/>
    </location>
</feature>
<dbReference type="GO" id="GO:0005886">
    <property type="term" value="C:plasma membrane"/>
    <property type="evidence" value="ECO:0007669"/>
    <property type="project" value="UniProtKB-SubCell"/>
</dbReference>
<dbReference type="AlphaFoldDB" id="A0A1E2UHS6"/>
<sequence length="140" mass="15027">MCRWLLIGLFFSNALMAAEEGNKQIGVNVSSIGAEGLLNTFSGLLVVLAVIVGAAWLFKRYGQLSMGGKGMVRVLGGASVGSRERVVVVEVEDTRVLLGVAPGQVRMLHLLSDDSPSFREQLQGLEQQEPADNQQSEPSQ</sequence>
<dbReference type="NCBIfam" id="TIGR03500">
    <property type="entry name" value="FliO_TIGR"/>
    <property type="match status" value="1"/>
</dbReference>
<comment type="subcellular location">
    <subcellularLocation>
        <location evidence="7">Cell membrane</location>
    </subcellularLocation>
    <subcellularLocation>
        <location evidence="7">Bacterial flagellum basal body</location>
    </subcellularLocation>
</comment>
<name>A0A1E2UHS6_9GAMM</name>
<proteinExistence type="inferred from homology"/>
<keyword evidence="2 7" id="KW-0812">Transmembrane</keyword>
<reference evidence="10 11" key="1">
    <citation type="submission" date="2016-03" db="EMBL/GenBank/DDBJ databases">
        <title>Chemosynthetic sulphur-oxidizing symbionts of marine invertebrate animals are capable of nitrogen fixation.</title>
        <authorList>
            <person name="Petersen J.M."/>
            <person name="Kemper A."/>
            <person name="Gruber-Vodicka H."/>
            <person name="Cardini U."/>
            <person name="Geest Mvander."/>
            <person name="Kleiner M."/>
            <person name="Bulgheresi S."/>
            <person name="Fussmann M."/>
            <person name="Herbold C."/>
            <person name="Seah B.K.B."/>
            <person name="Antony C.Paul."/>
            <person name="Liu D."/>
            <person name="Belitz A."/>
            <person name="Weber M."/>
        </authorList>
    </citation>
    <scope>NUCLEOTIDE SEQUENCE [LARGE SCALE GENOMIC DNA]</scope>
    <source>
        <strain evidence="10">G_D</strain>
    </source>
</reference>
<dbReference type="InterPro" id="IPR052205">
    <property type="entry name" value="FliO/MopB"/>
</dbReference>
<dbReference type="PANTHER" id="PTHR38766">
    <property type="entry name" value="FLAGELLAR PROTEIN FLIO"/>
    <property type="match status" value="1"/>
</dbReference>
<keyword evidence="5 7" id="KW-0975">Bacterial flagellum</keyword>
<dbReference type="Pfam" id="PF04347">
    <property type="entry name" value="FliO"/>
    <property type="match status" value="1"/>
</dbReference>
<evidence type="ECO:0000256" key="9">
    <source>
        <dbReference type="SAM" id="SignalP"/>
    </source>
</evidence>
<keyword evidence="10" id="KW-0282">Flagellum</keyword>